<dbReference type="Gene3D" id="1.10.3720.10">
    <property type="entry name" value="MetI-like"/>
    <property type="match status" value="1"/>
</dbReference>
<accession>A0A3S5Y6R0</accession>
<comment type="subcellular location">
    <subcellularLocation>
        <location evidence="1 7">Cell membrane</location>
        <topology evidence="1 7">Multi-pass membrane protein</topology>
    </subcellularLocation>
</comment>
<feature type="transmembrane region" description="Helical" evidence="7">
    <location>
        <begin position="30"/>
        <end position="51"/>
    </location>
</feature>
<dbReference type="GO" id="GO:0005886">
    <property type="term" value="C:plasma membrane"/>
    <property type="evidence" value="ECO:0007669"/>
    <property type="project" value="UniProtKB-SubCell"/>
</dbReference>
<name>A0A3S5Y6R0_RHOH1</name>
<keyword evidence="6 7" id="KW-0472">Membrane</keyword>
<feature type="transmembrane region" description="Helical" evidence="7">
    <location>
        <begin position="256"/>
        <end position="278"/>
    </location>
</feature>
<feature type="transmembrane region" description="Helical" evidence="7">
    <location>
        <begin position="214"/>
        <end position="236"/>
    </location>
</feature>
<evidence type="ECO:0000256" key="2">
    <source>
        <dbReference type="ARBA" id="ARBA00022448"/>
    </source>
</evidence>
<evidence type="ECO:0000256" key="5">
    <source>
        <dbReference type="ARBA" id="ARBA00022989"/>
    </source>
</evidence>
<dbReference type="PANTHER" id="PTHR43386:SF25">
    <property type="entry name" value="PEPTIDE ABC TRANSPORTER PERMEASE PROTEIN"/>
    <property type="match status" value="1"/>
</dbReference>
<dbReference type="InterPro" id="IPR050366">
    <property type="entry name" value="BP-dependent_transpt_permease"/>
</dbReference>
<dbReference type="KEGG" id="req:REQ_21430"/>
<feature type="transmembrane region" description="Helical" evidence="7">
    <location>
        <begin position="128"/>
        <end position="146"/>
    </location>
</feature>
<dbReference type="AlphaFoldDB" id="A0A3S5Y6R0"/>
<dbReference type="InterPro" id="IPR035906">
    <property type="entry name" value="MetI-like_sf"/>
</dbReference>
<keyword evidence="4 7" id="KW-0812">Transmembrane</keyword>
<evidence type="ECO:0000256" key="1">
    <source>
        <dbReference type="ARBA" id="ARBA00004651"/>
    </source>
</evidence>
<sequence>MSAIVDAAPDETAVTTDRRSRWAALRTGRGSAGVVLVTIVALAGLAAPWLAPYAPDEQTAGAALLGPSGEHLLGTDSVGRDILSRTLYGIRIDLVVIFLAVPAGAVIGSLLGLAATRDGRIDTVVQRAFDLILAFPTIVLAIALTMVIGPGAWTIATVIVLAEIPVFGRLTRTSVLTVRQAPYVEAARTLGAEEGWILRRHVLPNCLEPLTVQLALAMSVGVFIEGAMSFLGLGITPPAPSLGSLIKEGTQNAYHSPFFVVGPLAVVVVLVLGLLLISQALAARSRLR</sequence>
<dbReference type="Proteomes" id="UP001154400">
    <property type="component" value="Chromosome"/>
</dbReference>
<evidence type="ECO:0000313" key="10">
    <source>
        <dbReference type="Proteomes" id="UP000006892"/>
    </source>
</evidence>
<evidence type="ECO:0000256" key="4">
    <source>
        <dbReference type="ARBA" id="ARBA00022692"/>
    </source>
</evidence>
<keyword evidence="3" id="KW-1003">Cell membrane</keyword>
<feature type="transmembrane region" description="Helical" evidence="7">
    <location>
        <begin position="94"/>
        <end position="116"/>
    </location>
</feature>
<reference evidence="9" key="1">
    <citation type="journal article" date="2010" name="PLoS Genet.">
        <title>The genome of a pathogenic rhodococcus: cooptive virulence underpinned by key gene acquisitions.</title>
        <authorList>
            <person name="Letek M."/>
            <person name="Gonzalez P."/>
            <person name="Macarthur I."/>
            <person name="Rodriguez H."/>
            <person name="Freeman T.C."/>
            <person name="Valero-Rello A."/>
            <person name="Blanco M."/>
            <person name="Buckley T."/>
            <person name="Cherevach I."/>
            <person name="Fahey R."/>
            <person name="Hapeshi A."/>
            <person name="Holdstock J."/>
            <person name="Leadon D."/>
            <person name="Navas J."/>
            <person name="Ocampo A."/>
            <person name="Quail M.A."/>
            <person name="Sanders M."/>
            <person name="Scortti M.M."/>
            <person name="Prescott J.F."/>
            <person name="Fogarty U."/>
            <person name="Meijer W.G."/>
            <person name="Parkhill J."/>
            <person name="Bentley S.D."/>
            <person name="Vazquez-Boland J.A."/>
        </authorList>
    </citation>
    <scope>NUCLEOTIDE SEQUENCE [LARGE SCALE GENOMIC DNA]</scope>
    <source>
        <strain evidence="9 10">103S</strain>
    </source>
</reference>
<dbReference type="GO" id="GO:0055085">
    <property type="term" value="P:transmembrane transport"/>
    <property type="evidence" value="ECO:0007669"/>
    <property type="project" value="InterPro"/>
</dbReference>
<proteinExistence type="inferred from homology"/>
<dbReference type="EMBL" id="FN563149">
    <property type="protein sequence ID" value="CBH48196.1"/>
    <property type="molecule type" value="Genomic_DNA"/>
</dbReference>
<dbReference type="SUPFAM" id="SSF161098">
    <property type="entry name" value="MetI-like"/>
    <property type="match status" value="1"/>
</dbReference>
<evidence type="ECO:0000256" key="7">
    <source>
        <dbReference type="RuleBase" id="RU363032"/>
    </source>
</evidence>
<organism evidence="9">
    <name type="scientific">Rhodococcus hoagii (strain 103S)</name>
    <name type="common">Rhodococcus equi</name>
    <dbReference type="NCBI Taxonomy" id="685727"/>
    <lineage>
        <taxon>Bacteria</taxon>
        <taxon>Bacillati</taxon>
        <taxon>Actinomycetota</taxon>
        <taxon>Actinomycetes</taxon>
        <taxon>Mycobacteriales</taxon>
        <taxon>Nocardiaceae</taxon>
        <taxon>Prescottella</taxon>
    </lineage>
</organism>
<keyword evidence="2 7" id="KW-0813">Transport</keyword>
<feature type="transmembrane region" description="Helical" evidence="7">
    <location>
        <begin position="152"/>
        <end position="170"/>
    </location>
</feature>
<evidence type="ECO:0000259" key="8">
    <source>
        <dbReference type="PROSITE" id="PS50928"/>
    </source>
</evidence>
<evidence type="ECO:0000256" key="6">
    <source>
        <dbReference type="ARBA" id="ARBA00023136"/>
    </source>
</evidence>
<dbReference type="RefSeq" id="WP_013415900.1">
    <property type="nucleotide sequence ID" value="NC_014659.1"/>
</dbReference>
<dbReference type="InterPro" id="IPR000515">
    <property type="entry name" value="MetI-like"/>
</dbReference>
<dbReference type="Pfam" id="PF00528">
    <property type="entry name" value="BPD_transp_1"/>
    <property type="match status" value="1"/>
</dbReference>
<comment type="similarity">
    <text evidence="7">Belongs to the binding-protein-dependent transport system permease family.</text>
</comment>
<dbReference type="PANTHER" id="PTHR43386">
    <property type="entry name" value="OLIGOPEPTIDE TRANSPORT SYSTEM PERMEASE PROTEIN APPC"/>
    <property type="match status" value="1"/>
</dbReference>
<dbReference type="CDD" id="cd06261">
    <property type="entry name" value="TM_PBP2"/>
    <property type="match status" value="1"/>
</dbReference>
<protein>
    <submittedName>
        <fullName evidence="9">Oligopeptide/dipeptide ABC transporter integral membrane subunit</fullName>
    </submittedName>
</protein>
<keyword evidence="5 7" id="KW-1133">Transmembrane helix</keyword>
<evidence type="ECO:0000313" key="9">
    <source>
        <dbReference type="EMBL" id="CBH48196.1"/>
    </source>
</evidence>
<dbReference type="PROSITE" id="PS50928">
    <property type="entry name" value="ABC_TM1"/>
    <property type="match status" value="1"/>
</dbReference>
<gene>
    <name evidence="9" type="ordered locus">REQ_21430</name>
</gene>
<evidence type="ECO:0000256" key="3">
    <source>
        <dbReference type="ARBA" id="ARBA00022475"/>
    </source>
</evidence>
<feature type="domain" description="ABC transmembrane type-1" evidence="8">
    <location>
        <begin position="90"/>
        <end position="276"/>
    </location>
</feature>